<accession>A0ABP4QTI2</accession>
<keyword evidence="1" id="KW-0472">Membrane</keyword>
<evidence type="ECO:0000313" key="3">
    <source>
        <dbReference type="Proteomes" id="UP001500393"/>
    </source>
</evidence>
<reference evidence="3" key="1">
    <citation type="journal article" date="2019" name="Int. J. Syst. Evol. Microbiol.">
        <title>The Global Catalogue of Microorganisms (GCM) 10K type strain sequencing project: providing services to taxonomists for standard genome sequencing and annotation.</title>
        <authorList>
            <consortium name="The Broad Institute Genomics Platform"/>
            <consortium name="The Broad Institute Genome Sequencing Center for Infectious Disease"/>
            <person name="Wu L."/>
            <person name="Ma J."/>
        </authorList>
    </citation>
    <scope>NUCLEOTIDE SEQUENCE [LARGE SCALE GENOMIC DNA]</scope>
    <source>
        <strain evidence="3">JCM 14969</strain>
    </source>
</reference>
<organism evidence="2 3">
    <name type="scientific">Kribbella sancticallisti</name>
    <dbReference type="NCBI Taxonomy" id="460087"/>
    <lineage>
        <taxon>Bacteria</taxon>
        <taxon>Bacillati</taxon>
        <taxon>Actinomycetota</taxon>
        <taxon>Actinomycetes</taxon>
        <taxon>Propionibacteriales</taxon>
        <taxon>Kribbellaceae</taxon>
        <taxon>Kribbella</taxon>
    </lineage>
</organism>
<evidence type="ECO:0000313" key="2">
    <source>
        <dbReference type="EMBL" id="GAA1619677.1"/>
    </source>
</evidence>
<proteinExistence type="predicted"/>
<keyword evidence="1" id="KW-0812">Transmembrane</keyword>
<evidence type="ECO:0000256" key="1">
    <source>
        <dbReference type="SAM" id="Phobius"/>
    </source>
</evidence>
<gene>
    <name evidence="2" type="ORF">GCM10009789_86740</name>
</gene>
<sequence>MRKRRRGRWRRTTGESLRWALVCISLLPLCLWITSADQAEDRLLADAPVVTGIVVDEPVPLIERSQPLTIAFTTSRGERVEMTIEKYLVPSRTKGQSIEIQYAYDGDEVLAREAGWEPDFWSRYLFLFMGIAGAVAGVTILIVSWHRHPQKLREQPRPD</sequence>
<name>A0ABP4QTI2_9ACTN</name>
<protein>
    <recommendedName>
        <fullName evidence="4">DUF3592 domain-containing protein</fullName>
    </recommendedName>
</protein>
<feature type="transmembrane region" description="Helical" evidence="1">
    <location>
        <begin position="124"/>
        <end position="145"/>
    </location>
</feature>
<dbReference type="EMBL" id="BAAAOS010000070">
    <property type="protein sequence ID" value="GAA1619677.1"/>
    <property type="molecule type" value="Genomic_DNA"/>
</dbReference>
<dbReference type="RefSeq" id="WP_344222652.1">
    <property type="nucleotide sequence ID" value="NZ_BAAAOS010000070.1"/>
</dbReference>
<keyword evidence="3" id="KW-1185">Reference proteome</keyword>
<dbReference type="Proteomes" id="UP001500393">
    <property type="component" value="Unassembled WGS sequence"/>
</dbReference>
<keyword evidence="1" id="KW-1133">Transmembrane helix</keyword>
<evidence type="ECO:0008006" key="4">
    <source>
        <dbReference type="Google" id="ProtNLM"/>
    </source>
</evidence>
<comment type="caution">
    <text evidence="2">The sequence shown here is derived from an EMBL/GenBank/DDBJ whole genome shotgun (WGS) entry which is preliminary data.</text>
</comment>